<dbReference type="InterPro" id="IPR011009">
    <property type="entry name" value="Kinase-like_dom_sf"/>
</dbReference>
<keyword evidence="5" id="KW-0808">Transferase</keyword>
<dbReference type="Gene3D" id="1.10.510.10">
    <property type="entry name" value="Transferase(Phosphotransferase) domain 1"/>
    <property type="match status" value="3"/>
</dbReference>
<dbReference type="SUPFAM" id="SSF56112">
    <property type="entry name" value="Protein kinase-like (PK-like)"/>
    <property type="match status" value="3"/>
</dbReference>
<keyword evidence="1 3" id="KW-0547">Nucleotide-binding</keyword>
<feature type="domain" description="Protein kinase" evidence="4">
    <location>
        <begin position="570"/>
        <end position="937"/>
    </location>
</feature>
<keyword evidence="5" id="KW-0418">Kinase</keyword>
<keyword evidence="6" id="KW-1185">Reference proteome</keyword>
<dbReference type="GO" id="GO:0005524">
    <property type="term" value="F:ATP binding"/>
    <property type="evidence" value="ECO:0007669"/>
    <property type="project" value="UniProtKB-UniRule"/>
</dbReference>
<dbReference type="Pfam" id="PF00069">
    <property type="entry name" value="Pkinase"/>
    <property type="match status" value="2"/>
</dbReference>
<dbReference type="GO" id="GO:0004672">
    <property type="term" value="F:protein kinase activity"/>
    <property type="evidence" value="ECO:0007669"/>
    <property type="project" value="InterPro"/>
</dbReference>
<dbReference type="Gene3D" id="1.25.40.10">
    <property type="entry name" value="Tetratricopeptide repeat domain"/>
    <property type="match status" value="1"/>
</dbReference>
<feature type="domain" description="Protein kinase" evidence="4">
    <location>
        <begin position="147"/>
        <end position="453"/>
    </location>
</feature>
<name>A0A2J6RJI1_HYAVF</name>
<dbReference type="PROSITE" id="PS00107">
    <property type="entry name" value="PROTEIN_KINASE_ATP"/>
    <property type="match status" value="1"/>
</dbReference>
<dbReference type="STRING" id="1149755.A0A2J6RJI1"/>
<dbReference type="InterPro" id="IPR008271">
    <property type="entry name" value="Ser/Thr_kinase_AS"/>
</dbReference>
<reference evidence="5 6" key="1">
    <citation type="submission" date="2016-04" db="EMBL/GenBank/DDBJ databases">
        <title>A degradative enzymes factory behind the ericoid mycorrhizal symbiosis.</title>
        <authorList>
            <consortium name="DOE Joint Genome Institute"/>
            <person name="Martino E."/>
            <person name="Morin E."/>
            <person name="Grelet G."/>
            <person name="Kuo A."/>
            <person name="Kohler A."/>
            <person name="Daghino S."/>
            <person name="Barry K."/>
            <person name="Choi C."/>
            <person name="Cichocki N."/>
            <person name="Clum A."/>
            <person name="Copeland A."/>
            <person name="Hainaut M."/>
            <person name="Haridas S."/>
            <person name="Labutti K."/>
            <person name="Lindquist E."/>
            <person name="Lipzen A."/>
            <person name="Khouja H.-R."/>
            <person name="Murat C."/>
            <person name="Ohm R."/>
            <person name="Olson A."/>
            <person name="Spatafora J."/>
            <person name="Veneault-Fourrey C."/>
            <person name="Henrissat B."/>
            <person name="Grigoriev I."/>
            <person name="Martin F."/>
            <person name="Perotto S."/>
        </authorList>
    </citation>
    <scope>NUCLEOTIDE SEQUENCE [LARGE SCALE GENOMIC DNA]</scope>
    <source>
        <strain evidence="5 6">F</strain>
    </source>
</reference>
<dbReference type="Proteomes" id="UP000235786">
    <property type="component" value="Unassembled WGS sequence"/>
</dbReference>
<dbReference type="Pfam" id="PF13424">
    <property type="entry name" value="TPR_12"/>
    <property type="match status" value="1"/>
</dbReference>
<protein>
    <submittedName>
        <fullName evidence="5">Kinase-like protein</fullName>
    </submittedName>
</protein>
<dbReference type="SMART" id="SM00220">
    <property type="entry name" value="S_TKc"/>
    <property type="match status" value="1"/>
</dbReference>
<dbReference type="InterPro" id="IPR011990">
    <property type="entry name" value="TPR-like_helical_dom_sf"/>
</dbReference>
<dbReference type="PANTHER" id="PTHR37542:SF3">
    <property type="entry name" value="PRION-INHIBITION AND PROPAGATION HELO DOMAIN-CONTAINING PROTEIN"/>
    <property type="match status" value="1"/>
</dbReference>
<evidence type="ECO:0000313" key="6">
    <source>
        <dbReference type="Proteomes" id="UP000235786"/>
    </source>
</evidence>
<dbReference type="EMBL" id="KZ613947">
    <property type="protein sequence ID" value="PMD38676.1"/>
    <property type="molecule type" value="Genomic_DNA"/>
</dbReference>
<dbReference type="PANTHER" id="PTHR37542">
    <property type="entry name" value="HELO DOMAIN-CONTAINING PROTEIN-RELATED"/>
    <property type="match status" value="1"/>
</dbReference>
<dbReference type="Pfam" id="PF24476">
    <property type="entry name" value="DUF7580"/>
    <property type="match status" value="1"/>
</dbReference>
<dbReference type="PROSITE" id="PS00108">
    <property type="entry name" value="PROTEIN_KINASE_ST"/>
    <property type="match status" value="1"/>
</dbReference>
<feature type="binding site" evidence="3">
    <location>
        <position position="981"/>
    </location>
    <ligand>
        <name>ATP</name>
        <dbReference type="ChEBI" id="CHEBI:30616"/>
    </ligand>
</feature>
<sequence>EMSNLRSQIKDIRLENTSFRYFVPELSFYALMQEDKIRSALADVLIDSFQQEELAQRIFQHGRKIFGILVLIKKAASVSKFVEANLLEDAKLPFKKGDLTQEVKLSLDEAEKFEKKQWELLAPVFCRGTLNRRFQERIILPFMHLPFMQNESIGKGASGNVYKTVLPEGHQELMQFFPQKVQIDSDIICELCIYDHQKELKNLAILNQLKHPNIVELLASYTHGYKHNLLFPLAETGSLADLLATERHATEFESDETLLVALAGLSSGIKHVHDFVEHKIHLKLIGFHHDVRPRNILVSKTDFILADFGLSTFKRESQESDTPFKAGIGDYLAPECEDWDKNFQAGIINRSSDIWSLGGIIAEVATYMAFGSQAIEEFRNERQHTKYGFKLHCFHLGSNQANPKVSGWLSKTETSATKACAMLVRLARSMLSMIQSERPNATNVNRQLQHIALYQVATTVDDIFNQYRAITDSVDAALEHMRFQAWMHATGILNLDSGKEPSGTAQLTYQVMAAFKAILKCLTQLREDLCSRILQEQSGRHLSASRLKNLNDQLHDFLSRDQQEMFRTYFNLTISESDNEFLQKLKSDDNSISIDSEIRMRAIIKYMTNLATSYPPSKSNPGLIERSAVKLLDPPIGAHHLGLLKVCQARQPVWIEWRDYTKHGADKVVIGKLYDRVAALTQELSQEKPDAFRTLICSGFFHDQSRGSFGIIFNIPRPMEKFEPQTLHQLIETTTKERKLWPDLDDKFRLASTLAASLLELHTVGWLHKNFTPSNIVFFPEKHVPQREIARDPFLVGFNYSRPDDPSEFSEGPADDNYYQHPRYFSDRSLRYQHEFDYYSLGVVLIEIAFWMPFHNLTKDYKGSYEARREAFLKSRISVVRAQMGREYFEAVNSLMCSATCVGQFSHLWGSLQSAEAMKTTIRETGVDDLYDFITFLAVAQKLNIDILPITWQSTRGKIGLGGTSQINQSLINVRTSFAFKCVEDRHKLDKPMHGIYQSVISEIIALRVPSIQRHANILELQGICWDIPLTEDGETEAGEGNPSSQYKVWPVLVFEKSEFGDLLEFAMLPVGRDLGFNERLQLCEDIGTAVADMHSKHFIHGDIKPQNVLIFKNTTGCFTAKVTDFGYSTQYLGEEDDIELPQSRPWDAPEFHHWVKPAQARKMDVFSFGMVCLWLLFEKYFSGIKQLPADANWMQGKLKMPQILEELKRTKSLVQFANQLLMAEGDFVAEQKQRLESFFKGSLCDYDSRDIGVMKLIRPSGVELPEEHLQPSECEFEISRSVLSFYQSDYRVRSYIANCLEGRVSTSPTSGLAVQLAVCFKIGFGCLRSDERSHQLLHESEASEILLTKAIDEIKEPKSTAIPGILYQRLRDMGHIWDLNTYDYYLEHNLVNMAESIIRGEVEDLGLILGFHSSVVRLLKSILASIIFKQGRINEAEKLLVEVVESMEIALGPEHPDTLASIGFLVSVYREQGRWKESED</sequence>
<evidence type="ECO:0000256" key="1">
    <source>
        <dbReference type="ARBA" id="ARBA00022741"/>
    </source>
</evidence>
<dbReference type="Gene3D" id="3.30.200.20">
    <property type="entry name" value="Phosphorylase Kinase, domain 1"/>
    <property type="match status" value="1"/>
</dbReference>
<feature type="non-terminal residue" evidence="5">
    <location>
        <position position="1481"/>
    </location>
</feature>
<dbReference type="InterPro" id="IPR017441">
    <property type="entry name" value="Protein_kinase_ATP_BS"/>
</dbReference>
<evidence type="ECO:0000256" key="2">
    <source>
        <dbReference type="ARBA" id="ARBA00022840"/>
    </source>
</evidence>
<dbReference type="OrthoDB" id="4062651at2759"/>
<dbReference type="InterPro" id="IPR000719">
    <property type="entry name" value="Prot_kinase_dom"/>
</dbReference>
<accession>A0A2J6RJI1</accession>
<gene>
    <name evidence="5" type="ORF">L207DRAFT_407600</name>
</gene>
<evidence type="ECO:0000259" key="4">
    <source>
        <dbReference type="PROSITE" id="PS50011"/>
    </source>
</evidence>
<dbReference type="PROSITE" id="PS50011">
    <property type="entry name" value="PROTEIN_KINASE_DOM"/>
    <property type="match status" value="3"/>
</dbReference>
<evidence type="ECO:0000313" key="5">
    <source>
        <dbReference type="EMBL" id="PMD38676.1"/>
    </source>
</evidence>
<feature type="domain" description="Protein kinase" evidence="4">
    <location>
        <begin position="953"/>
        <end position="1338"/>
    </location>
</feature>
<keyword evidence="2 3" id="KW-0067">ATP-binding</keyword>
<feature type="non-terminal residue" evidence="5">
    <location>
        <position position="1"/>
    </location>
</feature>
<organism evidence="5 6">
    <name type="scientific">Hyaloscypha variabilis (strain UAMH 11265 / GT02V1 / F)</name>
    <name type="common">Meliniomyces variabilis</name>
    <dbReference type="NCBI Taxonomy" id="1149755"/>
    <lineage>
        <taxon>Eukaryota</taxon>
        <taxon>Fungi</taxon>
        <taxon>Dikarya</taxon>
        <taxon>Ascomycota</taxon>
        <taxon>Pezizomycotina</taxon>
        <taxon>Leotiomycetes</taxon>
        <taxon>Helotiales</taxon>
        <taxon>Hyaloscyphaceae</taxon>
        <taxon>Hyaloscypha</taxon>
        <taxon>Hyaloscypha variabilis</taxon>
    </lineage>
</organism>
<dbReference type="CDD" id="cd00180">
    <property type="entry name" value="PKc"/>
    <property type="match status" value="1"/>
</dbReference>
<evidence type="ECO:0000256" key="3">
    <source>
        <dbReference type="PROSITE-ProRule" id="PRU10141"/>
    </source>
</evidence>
<dbReference type="InterPro" id="IPR056002">
    <property type="entry name" value="DUF7580"/>
</dbReference>
<proteinExistence type="predicted"/>